<dbReference type="PANTHER" id="PTHR43135">
    <property type="entry name" value="ALPHA-D-RIBOSE 1-METHYLPHOSPHONATE 5-TRIPHOSPHATE DIPHOSPHATASE"/>
    <property type="match status" value="1"/>
</dbReference>
<accession>A0A4P6K6W9</accession>
<dbReference type="KEGG" id="kbs:EPA93_37165"/>
<proteinExistence type="predicted"/>
<dbReference type="SUPFAM" id="SSF51556">
    <property type="entry name" value="Metallo-dependent hydrolases"/>
    <property type="match status" value="1"/>
</dbReference>
<dbReference type="Proteomes" id="UP000290365">
    <property type="component" value="Chromosome"/>
</dbReference>
<dbReference type="Gene3D" id="3.20.20.140">
    <property type="entry name" value="Metal-dependent hydrolases"/>
    <property type="match status" value="1"/>
</dbReference>
<protein>
    <submittedName>
        <fullName evidence="2">Amidohydrolase family protein</fullName>
    </submittedName>
</protein>
<feature type="domain" description="Amidohydrolase-related" evidence="1">
    <location>
        <begin position="58"/>
        <end position="408"/>
    </location>
</feature>
<dbReference type="InterPro" id="IPR057744">
    <property type="entry name" value="OTAase-like"/>
</dbReference>
<evidence type="ECO:0000313" key="3">
    <source>
        <dbReference type="Proteomes" id="UP000290365"/>
    </source>
</evidence>
<dbReference type="AlphaFoldDB" id="A0A4P6K6W9"/>
<dbReference type="GO" id="GO:0016810">
    <property type="term" value="F:hydrolase activity, acting on carbon-nitrogen (but not peptide) bonds"/>
    <property type="evidence" value="ECO:0007669"/>
    <property type="project" value="InterPro"/>
</dbReference>
<sequence>MTSMLAITNATIIDGTGNDPIENGTLLIEGERISAVGSSNQVSIPGSATVIDAQGANVLPGLIDTHVHFLMEYPNVVNNLLTPPSLRLLLAVPRMRATLDAGITTVRDAGGTPAGVKMAVERGVVAGPRMQVSVSILSQTGGHGDGHYPCCVDLGLAGKFADVPRGVVDGVEEVRKVTREILRAGADWIKLATSGGVLSTADAPTSSQLTVDEIATAVYEAAAQEKRCMAHAQGTQGIKNAIKAGVASIEHGIYLDDEAIEMMLEKGVYLVPTLLAPMAVSKYSAQHPDIVPPMMAAKSNNVMESHVRSFERAVKAGVKIAMGTDSGVGKHGENSQELPLMVKYGMTPMQSIQASTLHAARLLHLDQQLGTLEVGKLADVILVDGDVLSDIKQIGDPANVKLVLKGGQAAKNLLSEQVPLLAGLR</sequence>
<evidence type="ECO:0000259" key="1">
    <source>
        <dbReference type="Pfam" id="PF01979"/>
    </source>
</evidence>
<dbReference type="SUPFAM" id="SSF51338">
    <property type="entry name" value="Composite domain of metallo-dependent hydrolases"/>
    <property type="match status" value="1"/>
</dbReference>
<dbReference type="EMBL" id="CP035758">
    <property type="protein sequence ID" value="QBD83700.1"/>
    <property type="molecule type" value="Genomic_DNA"/>
</dbReference>
<reference evidence="2 3" key="1">
    <citation type="submission" date="2019-01" db="EMBL/GenBank/DDBJ databases">
        <title>Ktedonosporobacter rubrisoli SCAWS-G2.</title>
        <authorList>
            <person name="Huang Y."/>
            <person name="Yan B."/>
        </authorList>
    </citation>
    <scope>NUCLEOTIDE SEQUENCE [LARGE SCALE GENOMIC DNA]</scope>
    <source>
        <strain evidence="2 3">SCAWS-G2</strain>
    </source>
</reference>
<dbReference type="InterPro" id="IPR051781">
    <property type="entry name" value="Metallo-dep_Hydrolase"/>
</dbReference>
<dbReference type="InterPro" id="IPR011059">
    <property type="entry name" value="Metal-dep_hydrolase_composite"/>
</dbReference>
<dbReference type="InterPro" id="IPR032466">
    <property type="entry name" value="Metal_Hydrolase"/>
</dbReference>
<dbReference type="OrthoDB" id="9797498at2"/>
<gene>
    <name evidence="2" type="ORF">EPA93_37165</name>
</gene>
<organism evidence="2 3">
    <name type="scientific">Ktedonosporobacter rubrisoli</name>
    <dbReference type="NCBI Taxonomy" id="2509675"/>
    <lineage>
        <taxon>Bacteria</taxon>
        <taxon>Bacillati</taxon>
        <taxon>Chloroflexota</taxon>
        <taxon>Ktedonobacteria</taxon>
        <taxon>Ktedonobacterales</taxon>
        <taxon>Ktedonosporobacteraceae</taxon>
        <taxon>Ktedonosporobacter</taxon>
    </lineage>
</organism>
<dbReference type="PANTHER" id="PTHR43135:SF3">
    <property type="entry name" value="ALPHA-D-RIBOSE 1-METHYLPHOSPHONATE 5-TRIPHOSPHATE DIPHOSPHATASE"/>
    <property type="match status" value="1"/>
</dbReference>
<keyword evidence="2" id="KW-0378">Hydrolase</keyword>
<evidence type="ECO:0000313" key="2">
    <source>
        <dbReference type="EMBL" id="QBD83700.1"/>
    </source>
</evidence>
<name>A0A4P6K6W9_KTERU</name>
<dbReference type="Gene3D" id="2.30.40.10">
    <property type="entry name" value="Urease, subunit C, domain 1"/>
    <property type="match status" value="1"/>
</dbReference>
<keyword evidence="3" id="KW-1185">Reference proteome</keyword>
<dbReference type="InterPro" id="IPR006680">
    <property type="entry name" value="Amidohydro-rel"/>
</dbReference>
<dbReference type="Pfam" id="PF01979">
    <property type="entry name" value="Amidohydro_1"/>
    <property type="match status" value="1"/>
</dbReference>
<dbReference type="CDD" id="cd01299">
    <property type="entry name" value="Met_dep_hydrolase_A"/>
    <property type="match status" value="1"/>
</dbReference>